<dbReference type="InterPro" id="IPR036059">
    <property type="entry name" value="TldD/PmbA_sf"/>
</dbReference>
<proteinExistence type="predicted"/>
<accession>A0A4D4JJ89</accession>
<dbReference type="OrthoDB" id="9803213at2"/>
<sequence>MVEAFRERRVDRSVTCKAVFANGRWSLGEPEARRSQHDRSYAPAHSQWNVDQVDLSPDQDPDKAVTKLSQALTTLDTHHGVPCSPDMLMQLSLLSATRNYCNSEGTNFSFGFDQWELSAAHVSGYSLRRLTHQPEALPELTEQTNTLFQQSTEPAPQNVALPHGDIPVLLDPLIAGVLVHELIGHALEEQDLVAGQRLFPARTRVVAVPWLARDRDDDGTAVEHNTAKLRPERAI</sequence>
<dbReference type="GO" id="GO:0008237">
    <property type="term" value="F:metallopeptidase activity"/>
    <property type="evidence" value="ECO:0007669"/>
    <property type="project" value="InterPro"/>
</dbReference>
<comment type="caution">
    <text evidence="2">The sequence shown here is derived from an EMBL/GenBank/DDBJ whole genome shotgun (WGS) entry which is preliminary data.</text>
</comment>
<name>A0A4D4JJ89_9PSEU</name>
<organism evidence="2 3">
    <name type="scientific">Gandjariella thermophila</name>
    <dbReference type="NCBI Taxonomy" id="1931992"/>
    <lineage>
        <taxon>Bacteria</taxon>
        <taxon>Bacillati</taxon>
        <taxon>Actinomycetota</taxon>
        <taxon>Actinomycetes</taxon>
        <taxon>Pseudonocardiales</taxon>
        <taxon>Pseudonocardiaceae</taxon>
        <taxon>Gandjariella</taxon>
    </lineage>
</organism>
<dbReference type="Proteomes" id="UP000298860">
    <property type="component" value="Unassembled WGS sequence"/>
</dbReference>
<evidence type="ECO:0000313" key="2">
    <source>
        <dbReference type="EMBL" id="GDY33977.1"/>
    </source>
</evidence>
<dbReference type="GO" id="GO:0006508">
    <property type="term" value="P:proteolysis"/>
    <property type="evidence" value="ECO:0007669"/>
    <property type="project" value="InterPro"/>
</dbReference>
<evidence type="ECO:0000256" key="1">
    <source>
        <dbReference type="SAM" id="MobiDB-lite"/>
    </source>
</evidence>
<dbReference type="EMBL" id="BJFL01000073">
    <property type="protein sequence ID" value="GDY33977.1"/>
    <property type="molecule type" value="Genomic_DNA"/>
</dbReference>
<protein>
    <recommendedName>
        <fullName evidence="4">TldD/PmbA family protein</fullName>
    </recommendedName>
</protein>
<dbReference type="SUPFAM" id="SSF111283">
    <property type="entry name" value="Putative modulator of DNA gyrase, PmbA/TldD"/>
    <property type="match status" value="1"/>
</dbReference>
<gene>
    <name evidence="2" type="ORF">GTS_56100</name>
</gene>
<feature type="region of interest" description="Disordered" evidence="1">
    <location>
        <begin position="31"/>
        <end position="62"/>
    </location>
</feature>
<evidence type="ECO:0000313" key="3">
    <source>
        <dbReference type="Proteomes" id="UP000298860"/>
    </source>
</evidence>
<dbReference type="AlphaFoldDB" id="A0A4D4JJ89"/>
<feature type="compositionally biased region" description="Basic and acidic residues" evidence="1">
    <location>
        <begin position="31"/>
        <end position="40"/>
    </location>
</feature>
<reference evidence="3" key="1">
    <citation type="submission" date="2019-04" db="EMBL/GenBank/DDBJ databases">
        <title>Draft genome sequence of Pseudonocardiaceae bacterium SL3-2-4.</title>
        <authorList>
            <person name="Ningsih F."/>
            <person name="Yokota A."/>
            <person name="Sakai Y."/>
            <person name="Nanatani K."/>
            <person name="Yabe S."/>
            <person name="Oetari A."/>
            <person name="Sjamsuridzal W."/>
        </authorList>
    </citation>
    <scope>NUCLEOTIDE SEQUENCE [LARGE SCALE GENOMIC DNA]</scope>
    <source>
        <strain evidence="3">SL3-2-4</strain>
    </source>
</reference>
<evidence type="ECO:0008006" key="4">
    <source>
        <dbReference type="Google" id="ProtNLM"/>
    </source>
</evidence>
<keyword evidence="3" id="KW-1185">Reference proteome</keyword>